<accession>A0A835ZEK9</accession>
<sequence length="277" mass="28925">MPSGALSAAYLRRSTPLLPAGSIGCHVRSRRNRAPCSISVEVLSRYLYEQELMAVVLKAAGHLAKEHAAALSDAGACEAVVQVLNAYAHQPSTLWWYLNVVADLAQHDDVRGRLCAADPGPAVIRAMQLFPPVVKVQMGGILAITPLTRSGAYSRQLADIGSREVMTAIELALSSPHTVAFGLAGLAVLAEAEGFSDRLGPACAGAVAAVDAYADLEAIAKTGVLAISHLANATANLPLLRQCGALETVTAAVQRYPQNEDILIEASAVLAKLGEEG</sequence>
<dbReference type="EMBL" id="JAFCMP010000019">
    <property type="protein sequence ID" value="KAG5191521.1"/>
    <property type="molecule type" value="Genomic_DNA"/>
</dbReference>
<dbReference type="AlphaFoldDB" id="A0A835ZEK9"/>
<dbReference type="Proteomes" id="UP000664859">
    <property type="component" value="Unassembled WGS sequence"/>
</dbReference>
<evidence type="ECO:0000313" key="1">
    <source>
        <dbReference type="EMBL" id="KAG5191521.1"/>
    </source>
</evidence>
<reference evidence="1" key="1">
    <citation type="submission" date="2021-02" db="EMBL/GenBank/DDBJ databases">
        <title>First Annotated Genome of the Yellow-green Alga Tribonema minus.</title>
        <authorList>
            <person name="Mahan K.M."/>
        </authorList>
    </citation>
    <scope>NUCLEOTIDE SEQUENCE</scope>
    <source>
        <strain evidence="1">UTEX B ZZ1240</strain>
    </source>
</reference>
<gene>
    <name evidence="1" type="ORF">JKP88DRAFT_266567</name>
</gene>
<dbReference type="Gene3D" id="1.25.10.10">
    <property type="entry name" value="Leucine-rich Repeat Variant"/>
    <property type="match status" value="1"/>
</dbReference>
<organism evidence="1 2">
    <name type="scientific">Tribonema minus</name>
    <dbReference type="NCBI Taxonomy" id="303371"/>
    <lineage>
        <taxon>Eukaryota</taxon>
        <taxon>Sar</taxon>
        <taxon>Stramenopiles</taxon>
        <taxon>Ochrophyta</taxon>
        <taxon>PX clade</taxon>
        <taxon>Xanthophyceae</taxon>
        <taxon>Tribonematales</taxon>
        <taxon>Tribonemataceae</taxon>
        <taxon>Tribonema</taxon>
    </lineage>
</organism>
<evidence type="ECO:0000313" key="2">
    <source>
        <dbReference type="Proteomes" id="UP000664859"/>
    </source>
</evidence>
<name>A0A835ZEK9_9STRA</name>
<comment type="caution">
    <text evidence="1">The sequence shown here is derived from an EMBL/GenBank/DDBJ whole genome shotgun (WGS) entry which is preliminary data.</text>
</comment>
<dbReference type="InterPro" id="IPR011989">
    <property type="entry name" value="ARM-like"/>
</dbReference>
<keyword evidence="2" id="KW-1185">Reference proteome</keyword>
<protein>
    <submittedName>
        <fullName evidence="1">Uncharacterized protein</fullName>
    </submittedName>
</protein>
<proteinExistence type="predicted"/>